<accession>A0ACD2ZYY6</accession>
<protein>
    <submittedName>
        <fullName evidence="1">Uncharacterized protein</fullName>
    </submittedName>
</protein>
<organism evidence="1 2">
    <name type="scientific">Pluteus cervinus</name>
    <dbReference type="NCBI Taxonomy" id="181527"/>
    <lineage>
        <taxon>Eukaryota</taxon>
        <taxon>Fungi</taxon>
        <taxon>Dikarya</taxon>
        <taxon>Basidiomycota</taxon>
        <taxon>Agaricomycotina</taxon>
        <taxon>Agaricomycetes</taxon>
        <taxon>Agaricomycetidae</taxon>
        <taxon>Agaricales</taxon>
        <taxon>Pluteineae</taxon>
        <taxon>Pluteaceae</taxon>
        <taxon>Pluteus</taxon>
    </lineage>
</organism>
<name>A0ACD2ZYY6_9AGAR</name>
<reference evidence="1 2" key="1">
    <citation type="journal article" date="2019" name="Nat. Ecol. Evol.">
        <title>Megaphylogeny resolves global patterns of mushroom evolution.</title>
        <authorList>
            <person name="Varga T."/>
            <person name="Krizsan K."/>
            <person name="Foldi C."/>
            <person name="Dima B."/>
            <person name="Sanchez-Garcia M."/>
            <person name="Sanchez-Ramirez S."/>
            <person name="Szollosi G.J."/>
            <person name="Szarkandi J.G."/>
            <person name="Papp V."/>
            <person name="Albert L."/>
            <person name="Andreopoulos W."/>
            <person name="Angelini C."/>
            <person name="Antonin V."/>
            <person name="Barry K.W."/>
            <person name="Bougher N.L."/>
            <person name="Buchanan P."/>
            <person name="Buyck B."/>
            <person name="Bense V."/>
            <person name="Catcheside P."/>
            <person name="Chovatia M."/>
            <person name="Cooper J."/>
            <person name="Damon W."/>
            <person name="Desjardin D."/>
            <person name="Finy P."/>
            <person name="Geml J."/>
            <person name="Haridas S."/>
            <person name="Hughes K."/>
            <person name="Justo A."/>
            <person name="Karasinski D."/>
            <person name="Kautmanova I."/>
            <person name="Kiss B."/>
            <person name="Kocsube S."/>
            <person name="Kotiranta H."/>
            <person name="LaButti K.M."/>
            <person name="Lechner B.E."/>
            <person name="Liimatainen K."/>
            <person name="Lipzen A."/>
            <person name="Lukacs Z."/>
            <person name="Mihaltcheva S."/>
            <person name="Morgado L.N."/>
            <person name="Niskanen T."/>
            <person name="Noordeloos M.E."/>
            <person name="Ohm R.A."/>
            <person name="Ortiz-Santana B."/>
            <person name="Ovrebo C."/>
            <person name="Racz N."/>
            <person name="Riley R."/>
            <person name="Savchenko A."/>
            <person name="Shiryaev A."/>
            <person name="Soop K."/>
            <person name="Spirin V."/>
            <person name="Szebenyi C."/>
            <person name="Tomsovsky M."/>
            <person name="Tulloss R.E."/>
            <person name="Uehling J."/>
            <person name="Grigoriev I.V."/>
            <person name="Vagvolgyi C."/>
            <person name="Papp T."/>
            <person name="Martin F.M."/>
            <person name="Miettinen O."/>
            <person name="Hibbett D.S."/>
            <person name="Nagy L.G."/>
        </authorList>
    </citation>
    <scope>NUCLEOTIDE SEQUENCE [LARGE SCALE GENOMIC DNA]</scope>
    <source>
        <strain evidence="1 2">NL-1719</strain>
    </source>
</reference>
<dbReference type="Proteomes" id="UP000308600">
    <property type="component" value="Unassembled WGS sequence"/>
</dbReference>
<evidence type="ECO:0000313" key="1">
    <source>
        <dbReference type="EMBL" id="TFK58641.1"/>
    </source>
</evidence>
<dbReference type="EMBL" id="ML209260">
    <property type="protein sequence ID" value="TFK58641.1"/>
    <property type="molecule type" value="Genomic_DNA"/>
</dbReference>
<proteinExistence type="predicted"/>
<sequence length="294" mass="33166">MSYQLEFFGAHAVNLQFYSGAFPSASTINVRGIPKIELVESSEVVMLMLQYMHNKPQPDSEEIEFKVMKELAEAVEKYEIYSAMEVCKLHMKNAAKDHPLDVLAWATRHNYMAIANLAAPLTLGLDFEDVSRAMGSGMRSWAIRDAYQKPEFAGHDTTQGCGPCDWDFHYEKVMFRVLSELVKNGVKKGYLDCNVRDAQLHAPCKDGSPDWQRRVRGLRISVQSMLVVMVGAENEAVLMCNIIVALFFELKRMVSAVQTAIIMVVAKEDAMIEDKVQSEFHQNPNLSPSSAMFR</sequence>
<evidence type="ECO:0000313" key="2">
    <source>
        <dbReference type="Proteomes" id="UP000308600"/>
    </source>
</evidence>
<gene>
    <name evidence="1" type="ORF">BDN72DRAFT_865774</name>
</gene>
<keyword evidence="2" id="KW-1185">Reference proteome</keyword>